<dbReference type="Proteomes" id="UP000565723">
    <property type="component" value="Unassembled WGS sequence"/>
</dbReference>
<evidence type="ECO:0000313" key="3">
    <source>
        <dbReference type="Proteomes" id="UP000565723"/>
    </source>
</evidence>
<evidence type="ECO:0000256" key="1">
    <source>
        <dbReference type="SAM" id="SignalP"/>
    </source>
</evidence>
<sequence>MKRRGFLKLAGGGVILAAGGAALFAATRSPGKALAPWATAGGTAYADPRMNALSYAILAPNPHNRQPWLVSLEGEKTAVLRFDTERQLPHTDPFDRQLTIGLGCFLELMVMAAQANGYAVTLDLFPDGSSETGLDDRIVARARFREDPTLAPDPLWPYVPARRSNKEPFDTARAVSATDLDALLASTKHGTRLGGSVAPDEIGFWRELSAQALRIEIETPRTYKESVELFRIGKAEINENPDGIDFSGPMFESLRLAGLFDRNVALDTGSVAYSQGIEAVMDNCRSAMGHIWMTTAANTRMDQIAAGRDWLRANLAVTRAGLGVQPLSQALQEYPEMAELYHRVHNRLAPDGGTVQMLARIGYGPDIPVSPRWPIEAKMVTD</sequence>
<organism evidence="2 3">
    <name type="scientific">Ruegeria pomeroyi</name>
    <dbReference type="NCBI Taxonomy" id="89184"/>
    <lineage>
        <taxon>Bacteria</taxon>
        <taxon>Pseudomonadati</taxon>
        <taxon>Pseudomonadota</taxon>
        <taxon>Alphaproteobacteria</taxon>
        <taxon>Rhodobacterales</taxon>
        <taxon>Roseobacteraceae</taxon>
        <taxon>Ruegeria</taxon>
    </lineage>
</organism>
<dbReference type="OMA" id="HYSSWPV"/>
<dbReference type="NCBIfam" id="NF047509">
    <property type="entry name" value="Rv3131_FMN_oxido"/>
    <property type="match status" value="1"/>
</dbReference>
<dbReference type="GO" id="GO:0016491">
    <property type="term" value="F:oxidoreductase activity"/>
    <property type="evidence" value="ECO:0007669"/>
    <property type="project" value="InterPro"/>
</dbReference>
<reference evidence="2 3" key="1">
    <citation type="journal article" date="2020" name="Proc. Natl. Acad. Sci. U.S.A.">
        <title>Ecological drivers of bacterial community assembly in synthetic phycospheres.</title>
        <authorList>
            <person name="Fu H."/>
            <person name="Uchimiya M."/>
            <person name="Gore J."/>
            <person name="Moran M.A."/>
        </authorList>
    </citation>
    <scope>NUCLEOTIDE SEQUENCE [LARGE SCALE GENOMIC DNA]</scope>
    <source>
        <strain evidence="2">HF-Din03</strain>
    </source>
</reference>
<proteinExistence type="predicted"/>
<dbReference type="AlphaFoldDB" id="A0A850LCW2"/>
<dbReference type="InterPro" id="IPR006311">
    <property type="entry name" value="TAT_signal"/>
</dbReference>
<gene>
    <name evidence="2" type="ORF">HW564_02630</name>
</gene>
<dbReference type="RefSeq" id="WP_011047123.1">
    <property type="nucleotide sequence ID" value="NZ_CP076685.1"/>
</dbReference>
<accession>A0A850LCW2</accession>
<dbReference type="Gene3D" id="3.40.109.10">
    <property type="entry name" value="NADH Oxidase"/>
    <property type="match status" value="1"/>
</dbReference>
<dbReference type="EMBL" id="JABXIY010000008">
    <property type="protein sequence ID" value="NVK95803.1"/>
    <property type="molecule type" value="Genomic_DNA"/>
</dbReference>
<evidence type="ECO:0000313" key="2">
    <source>
        <dbReference type="EMBL" id="NVK95803.1"/>
    </source>
</evidence>
<dbReference type="PROSITE" id="PS51318">
    <property type="entry name" value="TAT"/>
    <property type="match status" value="1"/>
</dbReference>
<keyword evidence="1" id="KW-0732">Signal</keyword>
<protein>
    <submittedName>
        <fullName evidence="2">Twin-arginine translocation pathway signal protein</fullName>
    </submittedName>
</protein>
<dbReference type="InterPro" id="IPR000415">
    <property type="entry name" value="Nitroreductase-like"/>
</dbReference>
<feature type="chain" id="PRO_5033001127" evidence="1">
    <location>
        <begin position="18"/>
        <end position="382"/>
    </location>
</feature>
<name>A0A850LCW2_9RHOB</name>
<feature type="signal peptide" evidence="1">
    <location>
        <begin position="1"/>
        <end position="17"/>
    </location>
</feature>
<comment type="caution">
    <text evidence="2">The sequence shown here is derived from an EMBL/GenBank/DDBJ whole genome shotgun (WGS) entry which is preliminary data.</text>
</comment>